<evidence type="ECO:0000313" key="4">
    <source>
        <dbReference type="EMBL" id="WZN45009.1"/>
    </source>
</evidence>
<proteinExistence type="predicted"/>
<organism evidence="4 5">
    <name type="scientific">Chitinophaga caseinilytica</name>
    <dbReference type="NCBI Taxonomy" id="2267521"/>
    <lineage>
        <taxon>Bacteria</taxon>
        <taxon>Pseudomonadati</taxon>
        <taxon>Bacteroidota</taxon>
        <taxon>Chitinophagia</taxon>
        <taxon>Chitinophagales</taxon>
        <taxon>Chitinophagaceae</taxon>
        <taxon>Chitinophaga</taxon>
    </lineage>
</organism>
<feature type="domain" description="Outer membrane protein beta-barrel" evidence="3">
    <location>
        <begin position="6"/>
        <end position="184"/>
    </location>
</feature>
<feature type="chain" id="PRO_5047236257" evidence="2">
    <location>
        <begin position="20"/>
        <end position="192"/>
    </location>
</feature>
<evidence type="ECO:0000256" key="2">
    <source>
        <dbReference type="SAM" id="SignalP"/>
    </source>
</evidence>
<sequence length="192" mass="21166">MKRIFTALLLCGIIGGASAQDKKNIIQAGIGFGNTLDYASGAKGMPTLNFTYERILPYKVGPGYFGAGITASYRSVKYTDHFFDYEDVEASRKWKYSNSVIALRGAYHLNSELIKIEKLDLYGALQLGARFWSSKVSGGTGDYGDANFKSKDTDFHVGFIAGARYFFTPSFGVYSELGYDVTWIKLGVAGRF</sequence>
<feature type="signal peptide" evidence="2">
    <location>
        <begin position="1"/>
        <end position="19"/>
    </location>
</feature>
<dbReference type="Pfam" id="PF13505">
    <property type="entry name" value="OMP_b-brl"/>
    <property type="match status" value="1"/>
</dbReference>
<name>A0ABZ2YYA4_9BACT</name>
<dbReference type="InterPro" id="IPR011250">
    <property type="entry name" value="OMP/PagP_B-barrel"/>
</dbReference>
<evidence type="ECO:0000259" key="3">
    <source>
        <dbReference type="Pfam" id="PF13505"/>
    </source>
</evidence>
<dbReference type="SUPFAM" id="SSF56925">
    <property type="entry name" value="OMPA-like"/>
    <property type="match status" value="1"/>
</dbReference>
<dbReference type="Proteomes" id="UP001449657">
    <property type="component" value="Chromosome"/>
</dbReference>
<dbReference type="EMBL" id="CP150096">
    <property type="protein sequence ID" value="WZN45009.1"/>
    <property type="molecule type" value="Genomic_DNA"/>
</dbReference>
<reference evidence="4 5" key="1">
    <citation type="submission" date="2024-03" db="EMBL/GenBank/DDBJ databases">
        <title>Chitinophaga caseinilytica sp. nov., a casein hydrolysing bacterium isolated from forest soil.</title>
        <authorList>
            <person name="Lee D.S."/>
            <person name="Han D.M."/>
            <person name="Baek J.H."/>
            <person name="Choi D.G."/>
            <person name="Jeon J.H."/>
            <person name="Jeon C.O."/>
        </authorList>
    </citation>
    <scope>NUCLEOTIDE SEQUENCE [LARGE SCALE GENOMIC DNA]</scope>
    <source>
        <strain evidence="4 5">KACC 19118</strain>
    </source>
</reference>
<keyword evidence="1 2" id="KW-0732">Signal</keyword>
<keyword evidence="5" id="KW-1185">Reference proteome</keyword>
<evidence type="ECO:0000256" key="1">
    <source>
        <dbReference type="ARBA" id="ARBA00022729"/>
    </source>
</evidence>
<gene>
    <name evidence="4" type="ORF">WJU22_19110</name>
</gene>
<dbReference type="InterPro" id="IPR027385">
    <property type="entry name" value="Beta-barrel_OMP"/>
</dbReference>
<evidence type="ECO:0000313" key="5">
    <source>
        <dbReference type="Proteomes" id="UP001449657"/>
    </source>
</evidence>
<accession>A0ABZ2YYA4</accession>
<protein>
    <submittedName>
        <fullName evidence="4">Outer membrane beta-barrel protein</fullName>
    </submittedName>
</protein>
<dbReference type="RefSeq" id="WP_341839768.1">
    <property type="nucleotide sequence ID" value="NZ_CP149792.1"/>
</dbReference>